<dbReference type="PANTHER" id="PTHR30040:SF2">
    <property type="entry name" value="FAD:PROTEIN FMN TRANSFERASE"/>
    <property type="match status" value="1"/>
</dbReference>
<evidence type="ECO:0000256" key="9">
    <source>
        <dbReference type="ARBA" id="ARBA00048540"/>
    </source>
</evidence>
<evidence type="ECO:0000256" key="7">
    <source>
        <dbReference type="ARBA" id="ARBA00022842"/>
    </source>
</evidence>
<keyword evidence="5 10" id="KW-0479">Metal-binding</keyword>
<keyword evidence="12" id="KW-0449">Lipoprotein</keyword>
<name>A0A5C5WP54_9BACT</name>
<reference evidence="12 13" key="1">
    <citation type="submission" date="2019-02" db="EMBL/GenBank/DDBJ databases">
        <title>Deep-cultivation of Planctomycetes and their phenomic and genomic characterization uncovers novel biology.</title>
        <authorList>
            <person name="Wiegand S."/>
            <person name="Jogler M."/>
            <person name="Boedeker C."/>
            <person name="Pinto D."/>
            <person name="Vollmers J."/>
            <person name="Rivas-Marin E."/>
            <person name="Kohn T."/>
            <person name="Peeters S.H."/>
            <person name="Heuer A."/>
            <person name="Rast P."/>
            <person name="Oberbeckmann S."/>
            <person name="Bunk B."/>
            <person name="Jeske O."/>
            <person name="Meyerdierks A."/>
            <person name="Storesund J.E."/>
            <person name="Kallscheuer N."/>
            <person name="Luecker S."/>
            <person name="Lage O.M."/>
            <person name="Pohl T."/>
            <person name="Merkel B.J."/>
            <person name="Hornburger P."/>
            <person name="Mueller R.-W."/>
            <person name="Bruemmer F."/>
            <person name="Labrenz M."/>
            <person name="Spormann A.M."/>
            <person name="Op Den Camp H."/>
            <person name="Overmann J."/>
            <person name="Amann R."/>
            <person name="Jetten M.S.M."/>
            <person name="Mascher T."/>
            <person name="Medema M.H."/>
            <person name="Devos D.P."/>
            <person name="Kaster A.-K."/>
            <person name="Ovreas L."/>
            <person name="Rohde M."/>
            <person name="Galperin M.Y."/>
            <person name="Jogler C."/>
        </authorList>
    </citation>
    <scope>NUCLEOTIDE SEQUENCE [LARGE SCALE GENOMIC DNA]</scope>
    <source>
        <strain evidence="12 13">Pla22</strain>
    </source>
</reference>
<evidence type="ECO:0000256" key="3">
    <source>
        <dbReference type="ARBA" id="ARBA00022630"/>
    </source>
</evidence>
<dbReference type="OrthoDB" id="9778595at2"/>
<comment type="caution">
    <text evidence="12">The sequence shown here is derived from an EMBL/GenBank/DDBJ whole genome shotgun (WGS) entry which is preliminary data.</text>
</comment>
<dbReference type="EC" id="2.7.1.180" evidence="1 10"/>
<dbReference type="Gene3D" id="3.10.520.10">
    <property type="entry name" value="ApbE-like domains"/>
    <property type="match status" value="1"/>
</dbReference>
<dbReference type="InterPro" id="IPR003374">
    <property type="entry name" value="ApbE-like_sf"/>
</dbReference>
<dbReference type="GO" id="GO:0046872">
    <property type="term" value="F:metal ion binding"/>
    <property type="evidence" value="ECO:0007669"/>
    <property type="project" value="UniProtKB-UniRule"/>
</dbReference>
<evidence type="ECO:0000256" key="5">
    <source>
        <dbReference type="ARBA" id="ARBA00022723"/>
    </source>
</evidence>
<evidence type="ECO:0000313" key="13">
    <source>
        <dbReference type="Proteomes" id="UP000316598"/>
    </source>
</evidence>
<protein>
    <recommendedName>
        <fullName evidence="2 10">FAD:protein FMN transferase</fullName>
        <ecNumber evidence="1 10">2.7.1.180</ecNumber>
    </recommendedName>
    <alternativeName>
        <fullName evidence="8 10">Flavin transferase</fullName>
    </alternativeName>
</protein>
<gene>
    <name evidence="12" type="primary">apbE_1</name>
    <name evidence="12" type="ORF">Pla22_02400</name>
</gene>
<keyword evidence="4 10" id="KW-0808">Transferase</keyword>
<evidence type="ECO:0000313" key="12">
    <source>
        <dbReference type="EMBL" id="TWT52614.1"/>
    </source>
</evidence>
<proteinExistence type="inferred from homology"/>
<accession>A0A5C5WP54</accession>
<evidence type="ECO:0000256" key="11">
    <source>
        <dbReference type="PIRSR" id="PIRSR006268-2"/>
    </source>
</evidence>
<evidence type="ECO:0000256" key="6">
    <source>
        <dbReference type="ARBA" id="ARBA00022827"/>
    </source>
</evidence>
<dbReference type="PIRSF" id="PIRSF006268">
    <property type="entry name" value="ApbE"/>
    <property type="match status" value="1"/>
</dbReference>
<comment type="cofactor">
    <cofactor evidence="11">
        <name>Mg(2+)</name>
        <dbReference type="ChEBI" id="CHEBI:18420"/>
    </cofactor>
    <cofactor evidence="11">
        <name>Mn(2+)</name>
        <dbReference type="ChEBI" id="CHEBI:29035"/>
    </cofactor>
    <text evidence="11">Magnesium. Can also use manganese.</text>
</comment>
<dbReference type="InterPro" id="IPR024932">
    <property type="entry name" value="ApbE"/>
</dbReference>
<keyword evidence="6 10" id="KW-0274">FAD</keyword>
<evidence type="ECO:0000256" key="10">
    <source>
        <dbReference type="PIRNR" id="PIRNR006268"/>
    </source>
</evidence>
<evidence type="ECO:0000256" key="8">
    <source>
        <dbReference type="ARBA" id="ARBA00031306"/>
    </source>
</evidence>
<keyword evidence="3 10" id="KW-0285">Flavoprotein</keyword>
<dbReference type="Pfam" id="PF02424">
    <property type="entry name" value="ApbE"/>
    <property type="match status" value="1"/>
</dbReference>
<sequence length="333" mass="35846">MPSSVPPTEPLRVAPPPGSPLVTHVSHAAMATNFVVLLPENQSHQVETAVQALESLDDIEAKLTVYRPTSEVSRINQGGQQWTKVSAETFSIIEKAILWSTQTNGAFDISAGPLIEAWGFTQRSGRKPNQAQIETALQQVGYQFIELDVDTRRVRFAKPGMSINLGAIGKGEALDCVKRYLMHAGVDDFLIHGGSSSVVARGDQFPGSELGWAVGIAHPTKPKHRLAGVWLKNASVATSGSGKQFFHHKGKRFGHVIDPRTGYPAGDLLSLTVLTNSAADADAMATGLFVAGTPSFESMRTAPWWPTLISVAAATRQDEVQVTSQGEIVWVDE</sequence>
<dbReference type="EMBL" id="SJPI01000001">
    <property type="protein sequence ID" value="TWT52614.1"/>
    <property type="molecule type" value="Genomic_DNA"/>
</dbReference>
<evidence type="ECO:0000256" key="1">
    <source>
        <dbReference type="ARBA" id="ARBA00011955"/>
    </source>
</evidence>
<evidence type="ECO:0000256" key="2">
    <source>
        <dbReference type="ARBA" id="ARBA00016337"/>
    </source>
</evidence>
<dbReference type="PANTHER" id="PTHR30040">
    <property type="entry name" value="THIAMINE BIOSYNTHESIS LIPOPROTEIN APBE"/>
    <property type="match status" value="1"/>
</dbReference>
<dbReference type="GO" id="GO:0016740">
    <property type="term" value="F:transferase activity"/>
    <property type="evidence" value="ECO:0007669"/>
    <property type="project" value="UniProtKB-UniRule"/>
</dbReference>
<keyword evidence="7 10" id="KW-0460">Magnesium</keyword>
<dbReference type="AlphaFoldDB" id="A0A5C5WP54"/>
<comment type="similarity">
    <text evidence="10">Belongs to the ApbE family.</text>
</comment>
<dbReference type="SUPFAM" id="SSF143631">
    <property type="entry name" value="ApbE-like"/>
    <property type="match status" value="1"/>
</dbReference>
<evidence type="ECO:0000256" key="4">
    <source>
        <dbReference type="ARBA" id="ARBA00022679"/>
    </source>
</evidence>
<comment type="catalytic activity">
    <reaction evidence="9 10">
        <text>L-threonyl-[protein] + FAD = FMN-L-threonyl-[protein] + AMP + H(+)</text>
        <dbReference type="Rhea" id="RHEA:36847"/>
        <dbReference type="Rhea" id="RHEA-COMP:11060"/>
        <dbReference type="Rhea" id="RHEA-COMP:11061"/>
        <dbReference type="ChEBI" id="CHEBI:15378"/>
        <dbReference type="ChEBI" id="CHEBI:30013"/>
        <dbReference type="ChEBI" id="CHEBI:57692"/>
        <dbReference type="ChEBI" id="CHEBI:74257"/>
        <dbReference type="ChEBI" id="CHEBI:456215"/>
        <dbReference type="EC" id="2.7.1.180"/>
    </reaction>
</comment>
<organism evidence="12 13">
    <name type="scientific">Rubripirellula amarantea</name>
    <dbReference type="NCBI Taxonomy" id="2527999"/>
    <lineage>
        <taxon>Bacteria</taxon>
        <taxon>Pseudomonadati</taxon>
        <taxon>Planctomycetota</taxon>
        <taxon>Planctomycetia</taxon>
        <taxon>Pirellulales</taxon>
        <taxon>Pirellulaceae</taxon>
        <taxon>Rubripirellula</taxon>
    </lineage>
</organism>
<feature type="binding site" evidence="11">
    <location>
        <position position="286"/>
    </location>
    <ligand>
        <name>Mg(2+)</name>
        <dbReference type="ChEBI" id="CHEBI:18420"/>
    </ligand>
</feature>
<feature type="binding site" evidence="11">
    <location>
        <position position="167"/>
    </location>
    <ligand>
        <name>Mg(2+)</name>
        <dbReference type="ChEBI" id="CHEBI:18420"/>
    </ligand>
</feature>
<feature type="binding site" evidence="11">
    <location>
        <position position="282"/>
    </location>
    <ligand>
        <name>Mg(2+)</name>
        <dbReference type="ChEBI" id="CHEBI:18420"/>
    </ligand>
</feature>
<keyword evidence="13" id="KW-1185">Reference proteome</keyword>
<dbReference type="Proteomes" id="UP000316598">
    <property type="component" value="Unassembled WGS sequence"/>
</dbReference>